<evidence type="ECO:0000313" key="6">
    <source>
        <dbReference type="Proteomes" id="UP000780875"/>
    </source>
</evidence>
<evidence type="ECO:0000259" key="3">
    <source>
        <dbReference type="Pfam" id="PF10646"/>
    </source>
</evidence>
<feature type="domain" description="GerMN" evidence="3">
    <location>
        <begin position="69"/>
        <end position="175"/>
    </location>
</feature>
<dbReference type="EMBL" id="JAIQZJ010000021">
    <property type="protein sequence ID" value="MBZ5741050.1"/>
    <property type="molecule type" value="Genomic_DNA"/>
</dbReference>
<evidence type="ECO:0000256" key="1">
    <source>
        <dbReference type="SAM" id="MobiDB-lite"/>
    </source>
</evidence>
<organism evidence="5 6">
    <name type="scientific">Nocardioides mangrovi</name>
    <dbReference type="NCBI Taxonomy" id="2874580"/>
    <lineage>
        <taxon>Bacteria</taxon>
        <taxon>Bacillati</taxon>
        <taxon>Actinomycetota</taxon>
        <taxon>Actinomycetes</taxon>
        <taxon>Propionibacteriales</taxon>
        <taxon>Nocardioidaceae</taxon>
        <taxon>Nocardioides</taxon>
    </lineage>
</organism>
<evidence type="ECO:0000256" key="2">
    <source>
        <dbReference type="SAM" id="SignalP"/>
    </source>
</evidence>
<feature type="domain" description="Bacterial spore germination immunoglobulin-like" evidence="4">
    <location>
        <begin position="206"/>
        <end position="289"/>
    </location>
</feature>
<feature type="signal peptide" evidence="2">
    <location>
        <begin position="1"/>
        <end position="22"/>
    </location>
</feature>
<feature type="chain" id="PRO_5046465831" evidence="2">
    <location>
        <begin position="23"/>
        <end position="303"/>
    </location>
</feature>
<gene>
    <name evidence="5" type="ORF">K8U61_23000</name>
</gene>
<comment type="caution">
    <text evidence="5">The sequence shown here is derived from an EMBL/GenBank/DDBJ whole genome shotgun (WGS) entry which is preliminary data.</text>
</comment>
<accession>A0ABS7UJT8</accession>
<dbReference type="RefSeq" id="WP_224125351.1">
    <property type="nucleotide sequence ID" value="NZ_JAIQZJ010000021.1"/>
</dbReference>
<protein>
    <submittedName>
        <fullName evidence="5">Gmad2 immunoglobulin-like domain-containing protein</fullName>
    </submittedName>
</protein>
<evidence type="ECO:0000259" key="4">
    <source>
        <dbReference type="Pfam" id="PF10648"/>
    </source>
</evidence>
<dbReference type="Pfam" id="PF10646">
    <property type="entry name" value="Germane"/>
    <property type="match status" value="1"/>
</dbReference>
<keyword evidence="6" id="KW-1185">Reference proteome</keyword>
<name>A0ABS7UJT8_9ACTN</name>
<reference evidence="5 6" key="1">
    <citation type="submission" date="2021-09" db="EMBL/GenBank/DDBJ databases">
        <title>Whole genome sequence of Nocardioides sp. GBK3QG-3.</title>
        <authorList>
            <person name="Tuo L."/>
        </authorList>
    </citation>
    <scope>NUCLEOTIDE SEQUENCE [LARGE SCALE GENOMIC DNA]</scope>
    <source>
        <strain evidence="5 6">GBK3QG-3</strain>
    </source>
</reference>
<dbReference type="Proteomes" id="UP000780875">
    <property type="component" value="Unassembled WGS sequence"/>
</dbReference>
<evidence type="ECO:0000313" key="5">
    <source>
        <dbReference type="EMBL" id="MBZ5741050.1"/>
    </source>
</evidence>
<dbReference type="InterPro" id="IPR018911">
    <property type="entry name" value="Gmad2_Ig-like_dom"/>
</dbReference>
<feature type="region of interest" description="Disordered" evidence="1">
    <location>
        <begin position="26"/>
        <end position="69"/>
    </location>
</feature>
<feature type="compositionally biased region" description="Acidic residues" evidence="1">
    <location>
        <begin position="52"/>
        <end position="63"/>
    </location>
</feature>
<dbReference type="PROSITE" id="PS51257">
    <property type="entry name" value="PROKAR_LIPOPROTEIN"/>
    <property type="match status" value="1"/>
</dbReference>
<dbReference type="InterPro" id="IPR019606">
    <property type="entry name" value="GerMN"/>
</dbReference>
<proteinExistence type="predicted"/>
<keyword evidence="2" id="KW-0732">Signal</keyword>
<feature type="region of interest" description="Disordered" evidence="1">
    <location>
        <begin position="281"/>
        <end position="303"/>
    </location>
</feature>
<dbReference type="Pfam" id="PF10648">
    <property type="entry name" value="Gmad2"/>
    <property type="match status" value="1"/>
</dbReference>
<sequence>MTRRTRLAVVLTTSLLAAGGLAGCNDSGDDQSPASGPTKHHTRATDGGATDDAGDDGGSDDSGDTTTVPVYFVGDTPQGTRLYREFRKVAADGSAGAALSLAASGDALDPDYGTLLPAGTFGDITYDEQIVVPLPDDSWTRLPDGMSERDALMAIQQIVYTVQGVLQRRSPVVFTDGDGNQTQIFGVASEDGFSEADPIRTLALMSVTSPETDQSVSGTLHASGVGSSFEANVVWRIQDAGGDTVKDGSATAAGWMDKLYPWSTDIDVSDLDAGTYTFVASTDDPSGGEGAGPTVDTKEFTVG</sequence>